<protein>
    <submittedName>
        <fullName evidence="1">Uncharacterized protein</fullName>
    </submittedName>
</protein>
<proteinExistence type="predicted"/>
<evidence type="ECO:0000313" key="1">
    <source>
        <dbReference type="EMBL" id="STM15371.1"/>
    </source>
</evidence>
<gene>
    <name evidence="1" type="ORF">NCTC7922_01812</name>
</gene>
<accession>A0A377D3I9</accession>
<dbReference type="EMBL" id="UGFC01000006">
    <property type="protein sequence ID" value="STM15371.1"/>
    <property type="molecule type" value="Genomic_DNA"/>
</dbReference>
<dbReference type="AlphaFoldDB" id="A0A377D3I9"/>
<evidence type="ECO:0000313" key="2">
    <source>
        <dbReference type="Proteomes" id="UP000254174"/>
    </source>
</evidence>
<organism evidence="1 2">
    <name type="scientific">Escherichia coli</name>
    <dbReference type="NCBI Taxonomy" id="562"/>
    <lineage>
        <taxon>Bacteria</taxon>
        <taxon>Pseudomonadati</taxon>
        <taxon>Pseudomonadota</taxon>
        <taxon>Gammaproteobacteria</taxon>
        <taxon>Enterobacterales</taxon>
        <taxon>Enterobacteriaceae</taxon>
        <taxon>Escherichia</taxon>
    </lineage>
</organism>
<dbReference type="Proteomes" id="UP000254174">
    <property type="component" value="Unassembled WGS sequence"/>
</dbReference>
<sequence length="56" mass="6673">MMLKRKARSFYATGFVFLCDLRVRVLLSALPWQPIDGGLLPRRGFLRFTLQERRKF</sequence>
<name>A0A377D3I9_ECOLX</name>
<reference evidence="1 2" key="1">
    <citation type="submission" date="2018-06" db="EMBL/GenBank/DDBJ databases">
        <authorList>
            <consortium name="Pathogen Informatics"/>
            <person name="Doyle S."/>
        </authorList>
    </citation>
    <scope>NUCLEOTIDE SEQUENCE [LARGE SCALE GENOMIC DNA]</scope>
    <source>
        <strain evidence="1 2">NCTC7922</strain>
    </source>
</reference>